<dbReference type="SUPFAM" id="SSF51735">
    <property type="entry name" value="NAD(P)-binding Rossmann-fold domains"/>
    <property type="match status" value="1"/>
</dbReference>
<dbReference type="InterPro" id="IPR011032">
    <property type="entry name" value="GroES-like_sf"/>
</dbReference>
<dbReference type="SUPFAM" id="SSF50129">
    <property type="entry name" value="GroES-like"/>
    <property type="match status" value="1"/>
</dbReference>
<dbReference type="InterPro" id="IPR013154">
    <property type="entry name" value="ADH-like_N"/>
</dbReference>
<dbReference type="Pfam" id="PF08240">
    <property type="entry name" value="ADH_N"/>
    <property type="match status" value="1"/>
</dbReference>
<reference evidence="4" key="1">
    <citation type="submission" date="2022-08" db="EMBL/GenBank/DDBJ databases">
        <title>Alicyclobacillus fastidiosus DSM 17978, complete genome.</title>
        <authorList>
            <person name="Wang Q."/>
            <person name="Cai R."/>
            <person name="Wang Z."/>
        </authorList>
    </citation>
    <scope>NUCLEOTIDE SEQUENCE</scope>
    <source>
        <strain evidence="4">DSM 17978</strain>
    </source>
</reference>
<keyword evidence="5" id="KW-1185">Reference proteome</keyword>
<dbReference type="Gene3D" id="3.90.180.10">
    <property type="entry name" value="Medium-chain alcohol dehydrogenases, catalytic domain"/>
    <property type="match status" value="1"/>
</dbReference>
<accession>A0ABY6ZG11</accession>
<feature type="domain" description="Alcohol dehydrogenase-like C-terminal" evidence="2">
    <location>
        <begin position="177"/>
        <end position="290"/>
    </location>
</feature>
<dbReference type="Proteomes" id="UP001164761">
    <property type="component" value="Chromosome"/>
</dbReference>
<name>A0ABY6ZG11_9BACL</name>
<evidence type="ECO:0000259" key="2">
    <source>
        <dbReference type="Pfam" id="PF00107"/>
    </source>
</evidence>
<sequence length="333" mass="36700">MLAAVKTETIREIILENRDIPSLAHGEVLINVDYCGICGSDLHAFNHSKGYEFVNKPIILGHEISGKVVECNDPESEYLIGKKVIVESMHYCGHCENCKNSRYSICESNKCIGLHFDGGMAEFVKTKSKYVREIPDGLPLSIAALSEPLSIAIHAVNRAGEINQGQTVLVQGPGIIGFFVALVCVEKNAKVILSGLERDYENRLSKCLDFGITPHIADKSSLSEKVDIVFECSGSNVAVKNGFNNLKKGGRAVFVALYEQDTNLFLTQLVRNEWPIITSYGCGPVDYVSAFNILQKYQNKLNNVVGFYPLSKVNQAFDNSLNQDVLKAVLSME</sequence>
<evidence type="ECO:0000259" key="3">
    <source>
        <dbReference type="Pfam" id="PF08240"/>
    </source>
</evidence>
<dbReference type="Pfam" id="PF00107">
    <property type="entry name" value="ADH_zinc_N"/>
    <property type="match status" value="1"/>
</dbReference>
<proteinExistence type="predicted"/>
<dbReference type="Gene3D" id="3.40.50.720">
    <property type="entry name" value="NAD(P)-binding Rossmann-like Domain"/>
    <property type="match status" value="1"/>
</dbReference>
<dbReference type="PANTHER" id="PTHR43401:SF2">
    <property type="entry name" value="L-THREONINE 3-DEHYDROGENASE"/>
    <property type="match status" value="1"/>
</dbReference>
<dbReference type="InterPro" id="IPR050129">
    <property type="entry name" value="Zn_alcohol_dh"/>
</dbReference>
<dbReference type="PANTHER" id="PTHR43401">
    <property type="entry name" value="L-THREONINE 3-DEHYDROGENASE"/>
    <property type="match status" value="1"/>
</dbReference>
<dbReference type="RefSeq" id="WP_268005706.1">
    <property type="nucleotide sequence ID" value="NZ_BSUT01000001.1"/>
</dbReference>
<dbReference type="InterPro" id="IPR013149">
    <property type="entry name" value="ADH-like_C"/>
</dbReference>
<feature type="domain" description="Alcohol dehydrogenase-like N-terminal" evidence="3">
    <location>
        <begin position="25"/>
        <end position="136"/>
    </location>
</feature>
<evidence type="ECO:0000256" key="1">
    <source>
        <dbReference type="ARBA" id="ARBA00023002"/>
    </source>
</evidence>
<evidence type="ECO:0000313" key="4">
    <source>
        <dbReference type="EMBL" id="WAH41799.1"/>
    </source>
</evidence>
<protein>
    <submittedName>
        <fullName evidence="4">Alcohol dehydrogenase catalytic domain-containing protein</fullName>
    </submittedName>
</protein>
<organism evidence="4 5">
    <name type="scientific">Alicyclobacillus fastidiosus</name>
    <dbReference type="NCBI Taxonomy" id="392011"/>
    <lineage>
        <taxon>Bacteria</taxon>
        <taxon>Bacillati</taxon>
        <taxon>Bacillota</taxon>
        <taxon>Bacilli</taxon>
        <taxon>Bacillales</taxon>
        <taxon>Alicyclobacillaceae</taxon>
        <taxon>Alicyclobacillus</taxon>
    </lineage>
</organism>
<dbReference type="EMBL" id="CP104067">
    <property type="protein sequence ID" value="WAH41799.1"/>
    <property type="molecule type" value="Genomic_DNA"/>
</dbReference>
<keyword evidence="1" id="KW-0560">Oxidoreductase</keyword>
<gene>
    <name evidence="4" type="ORF">NZD89_26950</name>
</gene>
<dbReference type="InterPro" id="IPR036291">
    <property type="entry name" value="NAD(P)-bd_dom_sf"/>
</dbReference>
<evidence type="ECO:0000313" key="5">
    <source>
        <dbReference type="Proteomes" id="UP001164761"/>
    </source>
</evidence>